<name>A0A9X3J542_9BACT</name>
<dbReference type="AlphaFoldDB" id="A0A9X3J542"/>
<feature type="compositionally biased region" description="Low complexity" evidence="1">
    <location>
        <begin position="209"/>
        <end position="223"/>
    </location>
</feature>
<evidence type="ECO:0000256" key="1">
    <source>
        <dbReference type="SAM" id="MobiDB-lite"/>
    </source>
</evidence>
<gene>
    <name evidence="2" type="ORF">OV079_51170</name>
</gene>
<dbReference type="SUPFAM" id="SSF48576">
    <property type="entry name" value="Terpenoid synthases"/>
    <property type="match status" value="1"/>
</dbReference>
<protein>
    <recommendedName>
        <fullName evidence="4">Terpene synthase</fullName>
    </recommendedName>
</protein>
<feature type="compositionally biased region" description="Low complexity" evidence="1">
    <location>
        <begin position="183"/>
        <end position="195"/>
    </location>
</feature>
<evidence type="ECO:0000313" key="3">
    <source>
        <dbReference type="Proteomes" id="UP001150924"/>
    </source>
</evidence>
<keyword evidence="3" id="KW-1185">Reference proteome</keyword>
<accession>A0A9X3J542</accession>
<dbReference type="EMBL" id="JAPNKE010000002">
    <property type="protein sequence ID" value="MCY1013753.1"/>
    <property type="molecule type" value="Genomic_DNA"/>
</dbReference>
<feature type="region of interest" description="Disordered" evidence="1">
    <location>
        <begin position="152"/>
        <end position="235"/>
    </location>
</feature>
<reference evidence="2" key="1">
    <citation type="submission" date="2022-11" db="EMBL/GenBank/DDBJ databases">
        <title>Minimal conservation of predation-associated metabolite biosynthetic gene clusters underscores biosynthetic potential of Myxococcota including descriptions for ten novel species: Archangium lansinium sp. nov., Myxococcus landrumus sp. nov., Nannocystis bai.</title>
        <authorList>
            <person name="Ahearne A."/>
            <person name="Stevens C."/>
            <person name="Phillips K."/>
        </authorList>
    </citation>
    <scope>NUCLEOTIDE SEQUENCE</scope>
    <source>
        <strain evidence="2">Na p29</strain>
    </source>
</reference>
<dbReference type="Gene3D" id="1.10.600.10">
    <property type="entry name" value="Farnesyl Diphosphate Synthase"/>
    <property type="match status" value="1"/>
</dbReference>
<dbReference type="InterPro" id="IPR008949">
    <property type="entry name" value="Isoprenoid_synthase_dom_sf"/>
</dbReference>
<evidence type="ECO:0000313" key="2">
    <source>
        <dbReference type="EMBL" id="MCY1013753.1"/>
    </source>
</evidence>
<comment type="caution">
    <text evidence="2">The sequence shown here is derived from an EMBL/GenBank/DDBJ whole genome shotgun (WGS) entry which is preliminary data.</text>
</comment>
<dbReference type="RefSeq" id="WP_267777868.1">
    <property type="nucleotide sequence ID" value="NZ_JAPNKE010000002.1"/>
</dbReference>
<evidence type="ECO:0008006" key="4">
    <source>
        <dbReference type="Google" id="ProtNLM"/>
    </source>
</evidence>
<dbReference type="Proteomes" id="UP001150924">
    <property type="component" value="Unassembled WGS sequence"/>
</dbReference>
<proteinExistence type="predicted"/>
<dbReference type="Pfam" id="PF19086">
    <property type="entry name" value="Terpene_syn_C_2"/>
    <property type="match status" value="1"/>
</dbReference>
<organism evidence="2 3">
    <name type="scientific">Nannocystis pusilla</name>
    <dbReference type="NCBI Taxonomy" id="889268"/>
    <lineage>
        <taxon>Bacteria</taxon>
        <taxon>Pseudomonadati</taxon>
        <taxon>Myxococcota</taxon>
        <taxon>Polyangia</taxon>
        <taxon>Nannocystales</taxon>
        <taxon>Nannocystaceae</taxon>
        <taxon>Nannocystis</taxon>
    </lineage>
</organism>
<sequence length="235" mass="25059">MRVLKDAFSDAVHLRNDIFSYQREIQEEGELSNAILVMERFLDVDTPRAADLVNDLLTSASSSSRTPHAPAPSLFEEHALDPVERAHVLTYLRGLQDWQSGGHEWHMRSSRYMNKGASSSLLLPKGPTGLGTSAARLASSGALGLKRWKNFSTSPTSASARRLCPISTCPSPRGRTPTSTVPGSASRNGRAASASPGPCPTSSATTAGPSVSSRPSISPTSRRGAPRTPRPKLSI</sequence>